<dbReference type="AlphaFoldDB" id="A0A7S4KJ04"/>
<gene>
    <name evidence="1" type="ORF">CPOL0286_LOCUS19468</name>
</gene>
<dbReference type="InterPro" id="IPR011051">
    <property type="entry name" value="RmlC_Cupin_sf"/>
</dbReference>
<dbReference type="UniPathway" id="UPA00126">
    <property type="reaction ID" value="UER00423"/>
</dbReference>
<dbReference type="PRINTS" id="PR00714">
    <property type="entry name" value="MAN6PISMRASE"/>
</dbReference>
<evidence type="ECO:0000313" key="1">
    <source>
        <dbReference type="EMBL" id="CAE2296316.1"/>
    </source>
</evidence>
<dbReference type="Gene3D" id="2.60.120.10">
    <property type="entry name" value="Jelly Rolls"/>
    <property type="match status" value="1"/>
</dbReference>
<name>A0A7S4KJ04_9EUKA</name>
<dbReference type="InterPro" id="IPR016305">
    <property type="entry name" value="Mannose-6-P_Isomerase"/>
</dbReference>
<sequence>MRRVDATMPMLRTPVDELAARLYRQYPRDVGVFCAYLLNYVTLSPGEALYMGANEPHAYLSGECAEIMACSDNVIRAGCTAKYKDVSTLVECLTYSHGAPELIAPQPIAPNVSRYTPPDPTDEFMLDRMVLPAGEGATLPPVPSVSIVLVAAGVGSLEEQCDGGFLSDADAAQSGLQQYVRAGKAFVVLPGLQLRVKATEPLLIFRGCAKHV</sequence>
<dbReference type="GO" id="GO:0005829">
    <property type="term" value="C:cytosol"/>
    <property type="evidence" value="ECO:0007669"/>
    <property type="project" value="TreeGrafter"/>
</dbReference>
<dbReference type="Gene3D" id="1.10.441.10">
    <property type="entry name" value="Phosphomannose Isomerase, domain 2"/>
    <property type="match status" value="1"/>
</dbReference>
<reference evidence="1" key="1">
    <citation type="submission" date="2021-01" db="EMBL/GenBank/DDBJ databases">
        <authorList>
            <person name="Corre E."/>
            <person name="Pelletier E."/>
            <person name="Niang G."/>
            <person name="Scheremetjew M."/>
            <person name="Finn R."/>
            <person name="Kale V."/>
            <person name="Holt S."/>
            <person name="Cochrane G."/>
            <person name="Meng A."/>
            <person name="Brown T."/>
            <person name="Cohen L."/>
        </authorList>
    </citation>
    <scope>NUCLEOTIDE SEQUENCE</scope>
    <source>
        <strain evidence="1">UIO037</strain>
    </source>
</reference>
<organism evidence="1">
    <name type="scientific">Prymnesium polylepis</name>
    <dbReference type="NCBI Taxonomy" id="72548"/>
    <lineage>
        <taxon>Eukaryota</taxon>
        <taxon>Haptista</taxon>
        <taxon>Haptophyta</taxon>
        <taxon>Prymnesiophyceae</taxon>
        <taxon>Prymnesiales</taxon>
        <taxon>Prymnesiaceae</taxon>
        <taxon>Prymnesium</taxon>
    </lineage>
</organism>
<proteinExistence type="predicted"/>
<dbReference type="EMBL" id="HBKO01042382">
    <property type="protein sequence ID" value="CAE2296316.1"/>
    <property type="molecule type" value="Transcribed_RNA"/>
</dbReference>
<dbReference type="SUPFAM" id="SSF51182">
    <property type="entry name" value="RmlC-like cupins"/>
    <property type="match status" value="1"/>
</dbReference>
<accession>A0A7S4KJ04</accession>
<evidence type="ECO:0008006" key="2">
    <source>
        <dbReference type="Google" id="ProtNLM"/>
    </source>
</evidence>
<protein>
    <recommendedName>
        <fullName evidence="2">Mannose-6-phosphate isomerase</fullName>
    </recommendedName>
</protein>
<dbReference type="GO" id="GO:0004476">
    <property type="term" value="F:mannose-6-phosphate isomerase activity"/>
    <property type="evidence" value="ECO:0007669"/>
    <property type="project" value="InterPro"/>
</dbReference>
<dbReference type="InterPro" id="IPR014710">
    <property type="entry name" value="RmlC-like_jellyroll"/>
</dbReference>
<dbReference type="PANTHER" id="PTHR10309:SF0">
    <property type="entry name" value="MANNOSE-6-PHOSPHATE ISOMERASE"/>
    <property type="match status" value="1"/>
</dbReference>
<dbReference type="GO" id="GO:0009298">
    <property type="term" value="P:GDP-mannose biosynthetic process"/>
    <property type="evidence" value="ECO:0007669"/>
    <property type="project" value="UniProtKB-UniPathway"/>
</dbReference>
<dbReference type="PANTHER" id="PTHR10309">
    <property type="entry name" value="MANNOSE-6-PHOSPHATE ISOMERASE"/>
    <property type="match status" value="1"/>
</dbReference>